<reference evidence="3 4" key="1">
    <citation type="submission" date="2024-01" db="EMBL/GenBank/DDBJ databases">
        <title>A draft genome for the cacao thread blight pathogen Marasmiellus scandens.</title>
        <authorList>
            <person name="Baruah I.K."/>
            <person name="Leung J."/>
            <person name="Bukari Y."/>
            <person name="Amoako-Attah I."/>
            <person name="Meinhardt L.W."/>
            <person name="Bailey B.A."/>
            <person name="Cohen S.P."/>
        </authorList>
    </citation>
    <scope>NUCLEOTIDE SEQUENCE [LARGE SCALE GENOMIC DNA]</scope>
    <source>
        <strain evidence="3 4">GH-19</strain>
    </source>
</reference>
<comment type="caution">
    <text evidence="3">The sequence shown here is derived from an EMBL/GenBank/DDBJ whole genome shotgun (WGS) entry which is preliminary data.</text>
</comment>
<dbReference type="Pfam" id="PF00328">
    <property type="entry name" value="His_Phos_2"/>
    <property type="match status" value="1"/>
</dbReference>
<dbReference type="SUPFAM" id="SSF53254">
    <property type="entry name" value="Phosphoglycerate mutase-like"/>
    <property type="match status" value="1"/>
</dbReference>
<dbReference type="CDD" id="cd07061">
    <property type="entry name" value="HP_HAP_like"/>
    <property type="match status" value="1"/>
</dbReference>
<dbReference type="PROSITE" id="PS00778">
    <property type="entry name" value="HIS_ACID_PHOSPHAT_2"/>
    <property type="match status" value="1"/>
</dbReference>
<proteinExistence type="predicted"/>
<evidence type="ECO:0008006" key="5">
    <source>
        <dbReference type="Google" id="ProtNLM"/>
    </source>
</evidence>
<dbReference type="Proteomes" id="UP001498398">
    <property type="component" value="Unassembled WGS sequence"/>
</dbReference>
<dbReference type="Gene3D" id="3.40.50.1240">
    <property type="entry name" value="Phosphoglycerate mutase-like"/>
    <property type="match status" value="1"/>
</dbReference>
<dbReference type="InterPro" id="IPR033379">
    <property type="entry name" value="Acid_Pase_AS"/>
</dbReference>
<gene>
    <name evidence="3" type="ORF">VKT23_003278</name>
</gene>
<dbReference type="PANTHER" id="PTHR20963:SF42">
    <property type="entry name" value="PHOSPHOGLYCERATE MUTASE-LIKE PROTEIN"/>
    <property type="match status" value="1"/>
</dbReference>
<evidence type="ECO:0000313" key="4">
    <source>
        <dbReference type="Proteomes" id="UP001498398"/>
    </source>
</evidence>
<organism evidence="3 4">
    <name type="scientific">Marasmiellus scandens</name>
    <dbReference type="NCBI Taxonomy" id="2682957"/>
    <lineage>
        <taxon>Eukaryota</taxon>
        <taxon>Fungi</taxon>
        <taxon>Dikarya</taxon>
        <taxon>Basidiomycota</taxon>
        <taxon>Agaricomycotina</taxon>
        <taxon>Agaricomycetes</taxon>
        <taxon>Agaricomycetidae</taxon>
        <taxon>Agaricales</taxon>
        <taxon>Marasmiineae</taxon>
        <taxon>Omphalotaceae</taxon>
        <taxon>Marasmiellus</taxon>
    </lineage>
</organism>
<name>A0ABR1JWR0_9AGAR</name>
<accession>A0ABR1JWR0</accession>
<feature type="chain" id="PRO_5046616549" description="Phosphoglycerate mutase-like protein" evidence="2">
    <location>
        <begin position="20"/>
        <end position="546"/>
    </location>
</feature>
<dbReference type="InterPro" id="IPR000560">
    <property type="entry name" value="His_Pase_clade-2"/>
</dbReference>
<keyword evidence="4" id="KW-1185">Reference proteome</keyword>
<dbReference type="PANTHER" id="PTHR20963">
    <property type="entry name" value="MULTIPLE INOSITOL POLYPHOSPHATE PHOSPHATASE-RELATED"/>
    <property type="match status" value="1"/>
</dbReference>
<protein>
    <recommendedName>
        <fullName evidence="5">Phosphoglycerate mutase-like protein</fullName>
    </recommendedName>
</protein>
<keyword evidence="2" id="KW-0732">Signal</keyword>
<keyword evidence="1" id="KW-0378">Hydrolase</keyword>
<dbReference type="PROSITE" id="PS00616">
    <property type="entry name" value="HIS_ACID_PHOSPHAT_1"/>
    <property type="match status" value="1"/>
</dbReference>
<evidence type="ECO:0000313" key="3">
    <source>
        <dbReference type="EMBL" id="KAK7468777.1"/>
    </source>
</evidence>
<sequence length="546" mass="59238">MFLSFALLTVLTHLHTAAGASTFAGSTSTFEFPPANADATAVNTFFPSANEVGFPGPTPTGDEANAIATAPAVAKVENVFPLVQPDTSDHQGESFDIMQHWGNLSPFNSVKTFGLSNASARIPKGCELTQVHLLHRHGARYPTNGSAPSAFASRLHAAASSGTGFNASGPLDFLNTWTYKLGADILTPFGRNELFNLGVGFRVKYGDLLKGFTDLPVFRTTSEARMVDSALHFAAGFFGVQSYANEYHQLIQIEQTGFNSTLVPDKICPNANNDIASFGIESMSNWTAIYLADAQSRLSSFVEGYNLTISDLVAMQQLCAYETVALGWSSFCDLFTKEEWKGFEYALDLEFWYSFGPGNPASSAQGLGWVQELVARLEERPITVPDSTINGTLDGNNVTFPLNQPIYVDATHDTTLSEIFTALNFTSFASGGPLPTDHIPKHRTYLINQIVPFSANLVGQVLSCPASFSSQNSGPTHIRWILNDAVVPLTGISGCVEDENGLCELDIFTSGMKQRIEEIDFNFDCFANYSIPIPDNVVDGRFPKNL</sequence>
<evidence type="ECO:0000256" key="2">
    <source>
        <dbReference type="SAM" id="SignalP"/>
    </source>
</evidence>
<evidence type="ECO:0000256" key="1">
    <source>
        <dbReference type="ARBA" id="ARBA00022801"/>
    </source>
</evidence>
<dbReference type="InterPro" id="IPR029033">
    <property type="entry name" value="His_PPase_superfam"/>
</dbReference>
<dbReference type="EMBL" id="JBANRG010000003">
    <property type="protein sequence ID" value="KAK7468777.1"/>
    <property type="molecule type" value="Genomic_DNA"/>
</dbReference>
<feature type="signal peptide" evidence="2">
    <location>
        <begin position="1"/>
        <end position="19"/>
    </location>
</feature>